<evidence type="ECO:0000256" key="15">
    <source>
        <dbReference type="ARBA" id="ARBA00031887"/>
    </source>
</evidence>
<name>A0A643FS15_9BURK</name>
<comment type="subunit">
    <text evidence="3">Heterooctamer of two A chains, two B chains, two C chains and two D chains.</text>
</comment>
<dbReference type="GO" id="GO:0019646">
    <property type="term" value="P:aerobic electron transport chain"/>
    <property type="evidence" value="ECO:0007669"/>
    <property type="project" value="TreeGrafter"/>
</dbReference>
<dbReference type="GO" id="GO:0005886">
    <property type="term" value="C:plasma membrane"/>
    <property type="evidence" value="ECO:0007669"/>
    <property type="project" value="UniProtKB-SubCell"/>
</dbReference>
<dbReference type="NCBIfam" id="NF007878">
    <property type="entry name" value="PRK10582.1"/>
    <property type="match status" value="1"/>
</dbReference>
<proteinExistence type="inferred from homology"/>
<dbReference type="GO" id="GO:0015990">
    <property type="term" value="P:electron transport coupled proton transport"/>
    <property type="evidence" value="ECO:0007669"/>
    <property type="project" value="InterPro"/>
</dbReference>
<keyword evidence="5" id="KW-0813">Transport</keyword>
<evidence type="ECO:0000256" key="10">
    <source>
        <dbReference type="ARBA" id="ARBA00023002"/>
    </source>
</evidence>
<comment type="function">
    <text evidence="12">Cytochrome bo(3) ubiquinol terminal oxidase is the component of the aerobic respiratory chain of E.coli that predominates when cells are grown at high aeration. Has proton pump activity across the membrane in addition to electron transfer, pumping 2 protons/electron.</text>
</comment>
<dbReference type="InterPro" id="IPR005171">
    <property type="entry name" value="Cyt_c_oxidase_su4_prok"/>
</dbReference>
<keyword evidence="7" id="KW-0812">Transmembrane</keyword>
<protein>
    <recommendedName>
        <fullName evidence="4">Cytochrome bo(3) ubiquinol oxidase subunit 4</fullName>
    </recommendedName>
    <alternativeName>
        <fullName evidence="16">Cytochrome o ubiquinol oxidase subunit 4</fullName>
    </alternativeName>
    <alternativeName>
        <fullName evidence="13">Oxidase bo(3) subunit 4</fullName>
    </alternativeName>
    <alternativeName>
        <fullName evidence="14">Ubiquinol oxidase polypeptide IV</fullName>
    </alternativeName>
    <alternativeName>
        <fullName evidence="15">Ubiquinol oxidase subunit 4</fullName>
    </alternativeName>
</protein>
<evidence type="ECO:0000256" key="6">
    <source>
        <dbReference type="ARBA" id="ARBA00022475"/>
    </source>
</evidence>
<dbReference type="GO" id="GO:0009319">
    <property type="term" value="C:cytochrome o ubiquinol oxidase complex"/>
    <property type="evidence" value="ECO:0007669"/>
    <property type="project" value="TreeGrafter"/>
</dbReference>
<evidence type="ECO:0000256" key="16">
    <source>
        <dbReference type="ARBA" id="ARBA00032185"/>
    </source>
</evidence>
<dbReference type="AlphaFoldDB" id="A0A643FS15"/>
<evidence type="ECO:0000256" key="9">
    <source>
        <dbReference type="ARBA" id="ARBA00022989"/>
    </source>
</evidence>
<evidence type="ECO:0000256" key="12">
    <source>
        <dbReference type="ARBA" id="ARBA00025694"/>
    </source>
</evidence>
<dbReference type="PANTHER" id="PTHR36835">
    <property type="entry name" value="CYTOCHROME BO(3) UBIQUINOL OXIDASE SUBUNIT 4"/>
    <property type="match status" value="1"/>
</dbReference>
<comment type="similarity">
    <text evidence="2">Belongs to the cytochrome c oxidase bacterial subunit 4 family.</text>
</comment>
<evidence type="ECO:0000256" key="4">
    <source>
        <dbReference type="ARBA" id="ARBA00014689"/>
    </source>
</evidence>
<evidence type="ECO:0000256" key="1">
    <source>
        <dbReference type="ARBA" id="ARBA00004651"/>
    </source>
</evidence>
<evidence type="ECO:0000256" key="14">
    <source>
        <dbReference type="ARBA" id="ARBA00030211"/>
    </source>
</evidence>
<evidence type="ECO:0000256" key="11">
    <source>
        <dbReference type="ARBA" id="ARBA00023136"/>
    </source>
</evidence>
<keyword evidence="10" id="KW-0560">Oxidoreductase</keyword>
<evidence type="ECO:0000256" key="7">
    <source>
        <dbReference type="ARBA" id="ARBA00022692"/>
    </source>
</evidence>
<evidence type="ECO:0000313" key="17">
    <source>
        <dbReference type="EMBL" id="QOT80817.1"/>
    </source>
</evidence>
<accession>A0A643FS15</accession>
<dbReference type="Proteomes" id="UP000397656">
    <property type="component" value="Chromosome 2"/>
</dbReference>
<gene>
    <name evidence="17" type="ORF">F7R26_025745</name>
</gene>
<evidence type="ECO:0000256" key="2">
    <source>
        <dbReference type="ARBA" id="ARBA00008079"/>
    </source>
</evidence>
<dbReference type="Pfam" id="PF03626">
    <property type="entry name" value="COX4_pro"/>
    <property type="match status" value="1"/>
</dbReference>
<evidence type="ECO:0000256" key="3">
    <source>
        <dbReference type="ARBA" id="ARBA00011700"/>
    </source>
</evidence>
<keyword evidence="8" id="KW-0249">Electron transport</keyword>
<dbReference type="GO" id="GO:0009486">
    <property type="term" value="F:cytochrome bo3 ubiquinol oxidase activity"/>
    <property type="evidence" value="ECO:0007669"/>
    <property type="project" value="InterPro"/>
</dbReference>
<dbReference type="PANTHER" id="PTHR36835:SF1">
    <property type="entry name" value="CYTOCHROME BO(3) UBIQUINOL OXIDASE SUBUNIT 4"/>
    <property type="match status" value="1"/>
</dbReference>
<evidence type="ECO:0000256" key="8">
    <source>
        <dbReference type="ARBA" id="ARBA00022982"/>
    </source>
</evidence>
<keyword evidence="9" id="KW-1133">Transmembrane helix</keyword>
<dbReference type="NCBIfam" id="TIGR02847">
    <property type="entry name" value="CyoD"/>
    <property type="match status" value="1"/>
</dbReference>
<keyword evidence="6" id="KW-1003">Cell membrane</keyword>
<reference evidence="17 18" key="1">
    <citation type="submission" date="2020-10" db="EMBL/GenBank/DDBJ databases">
        <title>Complete genome sequence of Cupriavidus basilensis CCUG 49340T.</title>
        <authorList>
            <person name="Salva-Serra F."/>
            <person name="Donoso R.A."/>
            <person name="Cho K.H."/>
            <person name="Yoo J.A."/>
            <person name="Lee K."/>
            <person name="Yoon S.-H."/>
            <person name="Perez-Pantoja D."/>
            <person name="Moore E.R.B."/>
        </authorList>
    </citation>
    <scope>NUCLEOTIDE SEQUENCE [LARGE SCALE GENOMIC DNA]</scope>
    <source>
        <strain evidence="18">CCUG 49340</strain>
    </source>
</reference>
<dbReference type="InterPro" id="IPR050968">
    <property type="entry name" value="Cytochrome_c_oxidase_bac_sub4"/>
</dbReference>
<dbReference type="GeneID" id="98404349"/>
<dbReference type="InterPro" id="IPR014210">
    <property type="entry name" value="Cyt_o_ubiqinol_oxidase_su4"/>
</dbReference>
<comment type="subcellular location">
    <subcellularLocation>
        <location evidence="1">Cell membrane</location>
        <topology evidence="1">Multi-pass membrane protein</topology>
    </subcellularLocation>
</comment>
<dbReference type="EMBL" id="CP062804">
    <property type="protein sequence ID" value="QOT80817.1"/>
    <property type="molecule type" value="Genomic_DNA"/>
</dbReference>
<evidence type="ECO:0000313" key="18">
    <source>
        <dbReference type="Proteomes" id="UP000397656"/>
    </source>
</evidence>
<sequence>MEHSNVSAAGAHRAHDGHGTTSAGASHGSVKSYVIGFVLAVILTVIPFKLVMGGTLEASTTLAVILGLAVVQIVVHLIYFLHLDSSSEQRWNVMALAFTALILLIVVAGSLWIMHNMNANMMVH</sequence>
<keyword evidence="11" id="KW-0472">Membrane</keyword>
<organism evidence="17 18">
    <name type="scientific">Cupriavidus basilensis</name>
    <dbReference type="NCBI Taxonomy" id="68895"/>
    <lineage>
        <taxon>Bacteria</taxon>
        <taxon>Pseudomonadati</taxon>
        <taxon>Pseudomonadota</taxon>
        <taxon>Betaproteobacteria</taxon>
        <taxon>Burkholderiales</taxon>
        <taxon>Burkholderiaceae</taxon>
        <taxon>Cupriavidus</taxon>
    </lineage>
</organism>
<dbReference type="RefSeq" id="WP_150987177.1">
    <property type="nucleotide sequence ID" value="NZ_CP062804.1"/>
</dbReference>
<evidence type="ECO:0000256" key="13">
    <source>
        <dbReference type="ARBA" id="ARBA00030071"/>
    </source>
</evidence>
<dbReference type="GO" id="GO:0015078">
    <property type="term" value="F:proton transmembrane transporter activity"/>
    <property type="evidence" value="ECO:0007669"/>
    <property type="project" value="TreeGrafter"/>
</dbReference>
<evidence type="ECO:0000256" key="5">
    <source>
        <dbReference type="ARBA" id="ARBA00022448"/>
    </source>
</evidence>